<dbReference type="RefSeq" id="WP_353063267.1">
    <property type="nucleotide sequence ID" value="NZ_CP132942.1"/>
</dbReference>
<dbReference type="InterPro" id="IPR032109">
    <property type="entry name" value="Big_3_5"/>
</dbReference>
<protein>
    <submittedName>
        <fullName evidence="5">FG-GAP-like repeat-containing protein</fullName>
    </submittedName>
</protein>
<feature type="region of interest" description="Disordered" evidence="2">
    <location>
        <begin position="1100"/>
        <end position="1119"/>
    </location>
</feature>
<reference evidence="5" key="2">
    <citation type="journal article" date="2024" name="Environ. Microbiol.">
        <title>Genome analysis and description of Tunturibacter gen. nov. expands the diversity of Terriglobia in tundra soils.</title>
        <authorList>
            <person name="Messyasz A."/>
            <person name="Mannisto M.K."/>
            <person name="Kerkhof L.J."/>
            <person name="Haggblom M.M."/>
        </authorList>
    </citation>
    <scope>NUCLEOTIDE SEQUENCE</scope>
    <source>
        <strain evidence="5">X5P6</strain>
    </source>
</reference>
<keyword evidence="1 3" id="KW-0732">Signal</keyword>
<evidence type="ECO:0000256" key="3">
    <source>
        <dbReference type="SAM" id="SignalP"/>
    </source>
</evidence>
<dbReference type="InterPro" id="IPR013517">
    <property type="entry name" value="FG-GAP"/>
</dbReference>
<feature type="chain" id="PRO_5043448235" evidence="3">
    <location>
        <begin position="32"/>
        <end position="1143"/>
    </location>
</feature>
<organism evidence="5">
    <name type="scientific">Tunturiibacter psychrotolerans</name>
    <dbReference type="NCBI Taxonomy" id="3069686"/>
    <lineage>
        <taxon>Bacteria</taxon>
        <taxon>Pseudomonadati</taxon>
        <taxon>Acidobacteriota</taxon>
        <taxon>Terriglobia</taxon>
        <taxon>Terriglobales</taxon>
        <taxon>Acidobacteriaceae</taxon>
        <taxon>Tunturiibacter</taxon>
    </lineage>
</organism>
<evidence type="ECO:0000256" key="2">
    <source>
        <dbReference type="SAM" id="MobiDB-lite"/>
    </source>
</evidence>
<dbReference type="Pfam" id="PF13517">
    <property type="entry name" value="FG-GAP_3"/>
    <property type="match status" value="5"/>
</dbReference>
<dbReference type="InterPro" id="IPR028994">
    <property type="entry name" value="Integrin_alpha_N"/>
</dbReference>
<feature type="domain" description="Bacterial Ig-like" evidence="4">
    <location>
        <begin position="790"/>
        <end position="873"/>
    </location>
</feature>
<gene>
    <name evidence="5" type="ORF">RBB77_18550</name>
</gene>
<feature type="signal peptide" evidence="3">
    <location>
        <begin position="1"/>
        <end position="31"/>
    </location>
</feature>
<dbReference type="KEGG" id="tpsc:RBB77_18550"/>
<dbReference type="PANTHER" id="PTHR46580:SF4">
    <property type="entry name" value="ATP_GTP-BINDING PROTEIN"/>
    <property type="match status" value="1"/>
</dbReference>
<evidence type="ECO:0000259" key="4">
    <source>
        <dbReference type="Pfam" id="PF16640"/>
    </source>
</evidence>
<evidence type="ECO:0000256" key="1">
    <source>
        <dbReference type="ARBA" id="ARBA00022729"/>
    </source>
</evidence>
<dbReference type="PANTHER" id="PTHR46580">
    <property type="entry name" value="SENSOR KINASE-RELATED"/>
    <property type="match status" value="1"/>
</dbReference>
<dbReference type="AlphaFoldDB" id="A0AAU7ZNA7"/>
<dbReference type="EMBL" id="CP132942">
    <property type="protein sequence ID" value="XCB32421.1"/>
    <property type="molecule type" value="Genomic_DNA"/>
</dbReference>
<name>A0AAU7ZNA7_9BACT</name>
<proteinExistence type="predicted"/>
<accession>A0AAU7ZNA7</accession>
<dbReference type="Pfam" id="PF16640">
    <property type="entry name" value="Big_3_5"/>
    <property type="match status" value="2"/>
</dbReference>
<dbReference type="Gene3D" id="2.60.40.10">
    <property type="entry name" value="Immunoglobulins"/>
    <property type="match status" value="2"/>
</dbReference>
<sequence length="1143" mass="114645">MTATPWFKIPPGARSLLALLFATLLSLTALAQTQTPIYPVPSLSPAFAGEVTGDFNGDGLPDQVYISSATAITVLLNQGATNPPTSVVTGGLTCTPQNLVVGDMNKDTKLDVVLTCQEGFVAVLFGNGDGTFQTPSYQAAPGVTTIAPLVDLNGDGYLDVAVGAGASTSIPPSQTYTVVVLLNKGASTPGTLASPKSFTVTNGSSPIGIGDFNGDSKQDIIIGSPAQVLLGNGDGTLQTPIQTAAATPYVAADLNNDGLTDIAYLSQPYTSLPAPASMQILLGASNGSFTTTPSQPIPGSENFSLLLPFKNTASSSIVNLALVGSDTLILLGDGTGKFTSGPAYGVSAPSVVGTVATATVSTQTAANGNTNLVFYQHNSSQNLLMPGNGDGTFQAPLTTIPPYGPGVPGAPVFVDLNGDGLTDILAVDFGGNLIASLGRGNGSFTTTTHNTGGTQPQVSFSSPVIVSGDFNGDGKPDAIVILPGAADEGNQTIVENAQMFFYAGNGDGTFKPGSAPVLLSVFGAGTPLVGDFNGDGKLDLIVPYGGTLRQSTPSGTLFFAGKGDGTFAASVSIPTPANTSNLPANLGFAADLNNDGKLDFVGQNTVSLGNGDGTFQQQPLGIPGTLLAVTDLNGDGKPDLLIENGVYLGNGDGTFQTSPYFIGSNSMALYAGPIGASIGDINGDGNPDILLQVLTRDESTSQPLVFFGDGKGNFVADPNTYYPSAGFSATATLARLNNQAPLPNDNKLDYVSVSSASYASGLSTGAVTPFLNLLNPASIPPAPLPSKTVLTASASSVAPGQQLTLTATVTGAIPTGSVTFVTGTTNLGTASITNGTAAITTSFAAIGTYPVVVNYAGDANNAASSSNAISIPVALVTSTTTLSVSTNSAGTNQHLTFTATVSGLNPTGTVTFASATATLGTASITNGVATLPFTFTTAGSYAVTASYAGDVDNSSSTSATVTVAIATPDYSITASPSSATISPGQSATTTLTVTPVGGYGGTVKFSCGTLPSGATCTFAPASVTPTSGAATSVLTITTTAPSTARLRDRSLSLQGIAWASFILLTLSPRKLRGLNRRLARATLFTLLLAAGLLSFSGCSSSSPSNNNPPTNPGTPAGPQTITLTGADSSGNLSHAINFQVTVQ</sequence>
<evidence type="ECO:0000313" key="5">
    <source>
        <dbReference type="EMBL" id="XCB32421.1"/>
    </source>
</evidence>
<reference evidence="5" key="1">
    <citation type="submission" date="2023-08" db="EMBL/GenBank/DDBJ databases">
        <authorList>
            <person name="Messyasz A."/>
            <person name="Mannisto M.K."/>
            <person name="Kerkhof L.J."/>
            <person name="Haggblom M."/>
        </authorList>
    </citation>
    <scope>NUCLEOTIDE SEQUENCE</scope>
    <source>
        <strain evidence="5">X5P6</strain>
    </source>
</reference>
<feature type="domain" description="Bacterial Ig-like" evidence="4">
    <location>
        <begin position="883"/>
        <end position="965"/>
    </location>
</feature>
<dbReference type="Gene3D" id="2.40.128.340">
    <property type="match status" value="1"/>
</dbReference>
<dbReference type="SUPFAM" id="SSF69318">
    <property type="entry name" value="Integrin alpha N-terminal domain"/>
    <property type="match status" value="2"/>
</dbReference>
<dbReference type="InterPro" id="IPR013783">
    <property type="entry name" value="Ig-like_fold"/>
</dbReference>
<dbReference type="Gene3D" id="2.130.10.130">
    <property type="entry name" value="Integrin alpha, N-terminal"/>
    <property type="match status" value="4"/>
</dbReference>
<feature type="compositionally biased region" description="Low complexity" evidence="2">
    <location>
        <begin position="1100"/>
        <end position="1118"/>
    </location>
</feature>